<evidence type="ECO:0000256" key="1">
    <source>
        <dbReference type="ARBA" id="ARBA00008814"/>
    </source>
</evidence>
<organism evidence="3 4">
    <name type="scientific">Moorella mulderi DSM 14980</name>
    <dbReference type="NCBI Taxonomy" id="1122241"/>
    <lineage>
        <taxon>Bacteria</taxon>
        <taxon>Bacillati</taxon>
        <taxon>Bacillota</taxon>
        <taxon>Clostridia</taxon>
        <taxon>Neomoorellales</taxon>
        <taxon>Neomoorellaceae</taxon>
        <taxon>Neomoorella</taxon>
    </lineage>
</organism>
<feature type="domain" description="Fe/B12 periplasmic-binding" evidence="2">
    <location>
        <begin position="1"/>
        <end position="266"/>
    </location>
</feature>
<dbReference type="Pfam" id="PF01497">
    <property type="entry name" value="Peripla_BP_2"/>
    <property type="match status" value="1"/>
</dbReference>
<comment type="caution">
    <text evidence="3">The sequence shown here is derived from an EMBL/GenBank/DDBJ whole genome shotgun (WGS) entry which is preliminary data.</text>
</comment>
<dbReference type="InterPro" id="IPR050902">
    <property type="entry name" value="ABC_Transporter_SBP"/>
</dbReference>
<comment type="similarity">
    <text evidence="1">Belongs to the bacterial solute-binding protein 8 family.</text>
</comment>
<dbReference type="PANTHER" id="PTHR30535">
    <property type="entry name" value="VITAMIN B12-BINDING PROTEIN"/>
    <property type="match status" value="1"/>
</dbReference>
<dbReference type="Proteomes" id="UP000075670">
    <property type="component" value="Unassembled WGS sequence"/>
</dbReference>
<protein>
    <submittedName>
        <fullName evidence="3">Vitamin B12-binding protein</fullName>
    </submittedName>
</protein>
<dbReference type="PATRIC" id="fig|1122241.3.peg.742"/>
<sequence>MHLLQVPDEVIVGVSDTAQNVPFLGLKEKPCVGKWTEPNVEKIAELKPEAVLTYGKYPSKETRDKIESLGIKVIGIDFYYAEKYDQDLQIVAQIFSKKERAEEFLQWKNKNMSLLTERLAKVKPEEKIKVLCLWTYYFKKGIYKTFAPGSSYDQIIKLAGGINLAGELNNLPESPEVSSEWVISKDPGAIVMVYSSDILGYTTNDLQDAIRLKDEIGKNPVLGKTAAVSKGKVYFLNISGLGRFVENLYMAKWFYPQLFQDLNPEQVLKEYFEKWVGTPYKGKWAYPEP</sequence>
<dbReference type="PROSITE" id="PS50983">
    <property type="entry name" value="FE_B12_PBP"/>
    <property type="match status" value="1"/>
</dbReference>
<gene>
    <name evidence="3" type="primary">btuF_2</name>
    <name evidence="3" type="ORF">MOMUL_07060</name>
</gene>
<dbReference type="AlphaFoldDB" id="A0A151AZ63"/>
<dbReference type="OrthoDB" id="9787830at2"/>
<evidence type="ECO:0000259" key="2">
    <source>
        <dbReference type="PROSITE" id="PS50983"/>
    </source>
</evidence>
<dbReference type="PANTHER" id="PTHR30535:SF34">
    <property type="entry name" value="MOLYBDATE-BINDING PROTEIN MOLA"/>
    <property type="match status" value="1"/>
</dbReference>
<dbReference type="Gene3D" id="3.40.50.1980">
    <property type="entry name" value="Nitrogenase molybdenum iron protein domain"/>
    <property type="match status" value="2"/>
</dbReference>
<evidence type="ECO:0000313" key="4">
    <source>
        <dbReference type="Proteomes" id="UP000075670"/>
    </source>
</evidence>
<dbReference type="SUPFAM" id="SSF53807">
    <property type="entry name" value="Helical backbone' metal receptor"/>
    <property type="match status" value="1"/>
</dbReference>
<dbReference type="EMBL" id="LTBC01000002">
    <property type="protein sequence ID" value="KYH32928.1"/>
    <property type="molecule type" value="Genomic_DNA"/>
</dbReference>
<keyword evidence="4" id="KW-1185">Reference proteome</keyword>
<dbReference type="InterPro" id="IPR002491">
    <property type="entry name" value="ABC_transptr_periplasmic_BD"/>
</dbReference>
<name>A0A151AZ63_9FIRM</name>
<evidence type="ECO:0000313" key="3">
    <source>
        <dbReference type="EMBL" id="KYH32928.1"/>
    </source>
</evidence>
<reference evidence="3 4" key="1">
    <citation type="submission" date="2016-02" db="EMBL/GenBank/DDBJ databases">
        <title>Genome sequence of Moorella mulderi DSM 14980.</title>
        <authorList>
            <person name="Poehlein A."/>
            <person name="Daniel R."/>
        </authorList>
    </citation>
    <scope>NUCLEOTIDE SEQUENCE [LARGE SCALE GENOMIC DNA]</scope>
    <source>
        <strain evidence="3 4">DSM 14980</strain>
    </source>
</reference>
<proteinExistence type="inferred from homology"/>
<accession>A0A151AZ63</accession>